<evidence type="ECO:0000256" key="1">
    <source>
        <dbReference type="SAM" id="MobiDB-lite"/>
    </source>
</evidence>
<organism evidence="3 4">
    <name type="scientific">Desulfobaculum xiamenense</name>
    <dbReference type="NCBI Taxonomy" id="995050"/>
    <lineage>
        <taxon>Bacteria</taxon>
        <taxon>Pseudomonadati</taxon>
        <taxon>Thermodesulfobacteriota</taxon>
        <taxon>Desulfovibrionia</taxon>
        <taxon>Desulfovibrionales</taxon>
        <taxon>Desulfovibrionaceae</taxon>
        <taxon>Desulfobaculum</taxon>
    </lineage>
</organism>
<keyword evidence="3" id="KW-0282">Flagellum</keyword>
<dbReference type="Gene3D" id="3.30.750.140">
    <property type="match status" value="1"/>
</dbReference>
<feature type="compositionally biased region" description="Gly residues" evidence="1">
    <location>
        <begin position="487"/>
        <end position="496"/>
    </location>
</feature>
<reference evidence="3 4" key="1">
    <citation type="submission" date="2020-03" db="EMBL/GenBank/DDBJ databases">
        <title>Genomic Encyclopedia of Type Strains, Phase IV (KMG-IV): sequencing the most valuable type-strain genomes for metagenomic binning, comparative biology and taxonomic classification.</title>
        <authorList>
            <person name="Goeker M."/>
        </authorList>
    </citation>
    <scope>NUCLEOTIDE SEQUENCE [LARGE SCALE GENOMIC DNA]</scope>
    <source>
        <strain evidence="3 4">DSM 24233</strain>
    </source>
</reference>
<dbReference type="Proteomes" id="UP000580856">
    <property type="component" value="Unassembled WGS sequence"/>
</dbReference>
<evidence type="ECO:0000313" key="3">
    <source>
        <dbReference type="EMBL" id="NJB68458.1"/>
    </source>
</evidence>
<keyword evidence="4" id="KW-1185">Reference proteome</keyword>
<dbReference type="AlphaFoldDB" id="A0A846QJR4"/>
<feature type="compositionally biased region" description="Low complexity" evidence="1">
    <location>
        <begin position="472"/>
        <end position="482"/>
    </location>
</feature>
<dbReference type="EMBL" id="JAATJA010000002">
    <property type="protein sequence ID" value="NJB68458.1"/>
    <property type="molecule type" value="Genomic_DNA"/>
</dbReference>
<evidence type="ECO:0000313" key="4">
    <source>
        <dbReference type="Proteomes" id="UP000580856"/>
    </source>
</evidence>
<feature type="domain" description="Flagellar hook-length control protein-like C-terminal" evidence="2">
    <location>
        <begin position="578"/>
        <end position="654"/>
    </location>
</feature>
<comment type="caution">
    <text evidence="3">The sequence shown here is derived from an EMBL/GenBank/DDBJ whole genome shotgun (WGS) entry which is preliminary data.</text>
</comment>
<gene>
    <name evidence="3" type="ORF">GGQ74_002131</name>
</gene>
<protein>
    <submittedName>
        <fullName evidence="3">Flagellar hook-length control protein FliK</fullName>
    </submittedName>
</protein>
<dbReference type="RefSeq" id="WP_167941524.1">
    <property type="nucleotide sequence ID" value="NZ_JAATJA010000002.1"/>
</dbReference>
<sequence length="714" mass="73932">MQIFPTISDLADDIFGTSVKAAQPAKTGDGRFSRYFETQMSQYGLHARKLEQDDLERVVDDHVQGEQERVSSLSGFAGTAAASVVGVAASGPGKAARGALAASAGQGGNAIAVLQALAGVRNAGDAQAAPDAGSALGKLSGKLSGKTGAKGVAGLKNLKLTREDFADLREDLKAFGLTRREIDALGEKITSESGVTWGQLVSALASRMGALDKAVVELTQDESRQLQNLFQKMGFAPQKAESLVGDLTRGKFSSVWQAVGDKLASLPPDATIDVSAGELELLGRTVKLSDQAIGRLKALLGGRDGASVGVAGLQQMMTQLKSEVAADVEAEGNAMQKLQETLGAILEKALARADVAGLADARGGNDARNKKVLAENGRRERAAGAQAQGVAGAAGAAGSAGGVAERILSADPNAAPALRRAAAGKATAEAATGGDVRNAAELAARHGAAGHGAKNGDQPVTVQGDAPHTRAAESGAAGHKAAWTGTGREGASGEGQDGSRFGRSGDEGTWMEFLGKVKSTGKDKGTTQTLLGQEAARAAEITHAALRMATGAAKPETQMDREAAARVMRQVETGILRNLSGGRKQMVLKLDGADLGKLNVVLTVRDKEVSAVIRVDSQDAGRVVGDQLAQLRQTLENQGLKVQRLEVQTQLAGDQFSQNWQGAGQHNMAQQQSSQGQWRGMWQQLRTEGEGLAREMHNALGKVNSSQSGLDLFA</sequence>
<dbReference type="Pfam" id="PF02120">
    <property type="entry name" value="Flg_hook"/>
    <property type="match status" value="1"/>
</dbReference>
<name>A0A846QJR4_9BACT</name>
<dbReference type="CDD" id="cd17470">
    <property type="entry name" value="T3SS_Flik_C"/>
    <property type="match status" value="1"/>
</dbReference>
<keyword evidence="3" id="KW-0966">Cell projection</keyword>
<dbReference type="InterPro" id="IPR021136">
    <property type="entry name" value="Flagellar_hook_control-like_C"/>
</dbReference>
<proteinExistence type="predicted"/>
<feature type="region of interest" description="Disordered" evidence="1">
    <location>
        <begin position="444"/>
        <end position="507"/>
    </location>
</feature>
<evidence type="ECO:0000259" key="2">
    <source>
        <dbReference type="Pfam" id="PF02120"/>
    </source>
</evidence>
<dbReference type="InterPro" id="IPR038610">
    <property type="entry name" value="FliK-like_C_sf"/>
</dbReference>
<keyword evidence="3" id="KW-0969">Cilium</keyword>
<accession>A0A846QJR4</accession>